<feature type="region of interest" description="Disordered" evidence="1">
    <location>
        <begin position="1"/>
        <end position="26"/>
    </location>
</feature>
<dbReference type="RefSeq" id="WP_262992435.1">
    <property type="nucleotide sequence ID" value="NZ_JAOTJC010000005.1"/>
</dbReference>
<evidence type="ECO:0000313" key="2">
    <source>
        <dbReference type="EMBL" id="MCU7553733.1"/>
    </source>
</evidence>
<sequence length="96" mass="10247">MFVPVTPRPQSSQPDRTATARQNVTPPPLVAMVDFKDVAPNSEPLIGATDSDVTPEPAAQSIEVSEPARLARFGCAGIYLFVLRRALTARGRKASA</sequence>
<feature type="compositionally biased region" description="Polar residues" evidence="1">
    <location>
        <begin position="8"/>
        <end position="24"/>
    </location>
</feature>
<comment type="caution">
    <text evidence="2">The sequence shown here is derived from an EMBL/GenBank/DDBJ whole genome shotgun (WGS) entry which is preliminary data.</text>
</comment>
<keyword evidence="3" id="KW-1185">Reference proteome</keyword>
<accession>A0ABT2VLK5</accession>
<dbReference type="EMBL" id="JAOTJC010000005">
    <property type="protein sequence ID" value="MCU7553733.1"/>
    <property type="molecule type" value="Genomic_DNA"/>
</dbReference>
<reference evidence="3" key="1">
    <citation type="submission" date="2023-07" db="EMBL/GenBank/DDBJ databases">
        <title>Study on multiphase classification of strain Alteromonas salexigens isolated from the Yellow Sea.</title>
        <authorList>
            <person name="Sun L."/>
        </authorList>
    </citation>
    <scope>NUCLEOTIDE SEQUENCE [LARGE SCALE GENOMIC DNA]</scope>
    <source>
        <strain evidence="3">ASW11-19</strain>
    </source>
</reference>
<name>A0ABT2VLK5_9ALTE</name>
<proteinExistence type="predicted"/>
<gene>
    <name evidence="2" type="ORF">OCL06_03865</name>
</gene>
<protein>
    <submittedName>
        <fullName evidence="2">Uncharacterized protein</fullName>
    </submittedName>
</protein>
<evidence type="ECO:0000256" key="1">
    <source>
        <dbReference type="SAM" id="MobiDB-lite"/>
    </source>
</evidence>
<dbReference type="Proteomes" id="UP001209257">
    <property type="component" value="Unassembled WGS sequence"/>
</dbReference>
<organism evidence="2 3">
    <name type="scientific">Alteromonas salexigens</name>
    <dbReference type="NCBI Taxonomy" id="2982530"/>
    <lineage>
        <taxon>Bacteria</taxon>
        <taxon>Pseudomonadati</taxon>
        <taxon>Pseudomonadota</taxon>
        <taxon>Gammaproteobacteria</taxon>
        <taxon>Alteromonadales</taxon>
        <taxon>Alteromonadaceae</taxon>
        <taxon>Alteromonas/Salinimonas group</taxon>
        <taxon>Alteromonas</taxon>
    </lineage>
</organism>
<evidence type="ECO:0000313" key="3">
    <source>
        <dbReference type="Proteomes" id="UP001209257"/>
    </source>
</evidence>